<dbReference type="AlphaFoldDB" id="A0AAV2N8D8"/>
<accession>A0AAV2N8D8</accession>
<feature type="region of interest" description="Disordered" evidence="1">
    <location>
        <begin position="1"/>
        <end position="42"/>
    </location>
</feature>
<sequence length="70" mass="7552">MKGALPNLWQNSRKSPEEKGTAVEGRESTSEVNEPRQKGGKMTARLSNGSIYLLAGRYLPGVVDTYIGGV</sequence>
<dbReference type="Proteomes" id="UP001497644">
    <property type="component" value="Chromosome 10"/>
</dbReference>
<organism evidence="2 3">
    <name type="scientific">Lasius platythorax</name>
    <dbReference type="NCBI Taxonomy" id="488582"/>
    <lineage>
        <taxon>Eukaryota</taxon>
        <taxon>Metazoa</taxon>
        <taxon>Ecdysozoa</taxon>
        <taxon>Arthropoda</taxon>
        <taxon>Hexapoda</taxon>
        <taxon>Insecta</taxon>
        <taxon>Pterygota</taxon>
        <taxon>Neoptera</taxon>
        <taxon>Endopterygota</taxon>
        <taxon>Hymenoptera</taxon>
        <taxon>Apocrita</taxon>
        <taxon>Aculeata</taxon>
        <taxon>Formicoidea</taxon>
        <taxon>Formicidae</taxon>
        <taxon>Formicinae</taxon>
        <taxon>Lasius</taxon>
        <taxon>Lasius</taxon>
    </lineage>
</organism>
<protein>
    <submittedName>
        <fullName evidence="2">Uncharacterized protein</fullName>
    </submittedName>
</protein>
<keyword evidence="3" id="KW-1185">Reference proteome</keyword>
<evidence type="ECO:0000313" key="3">
    <source>
        <dbReference type="Proteomes" id="UP001497644"/>
    </source>
</evidence>
<evidence type="ECO:0000256" key="1">
    <source>
        <dbReference type="SAM" id="MobiDB-lite"/>
    </source>
</evidence>
<gene>
    <name evidence="2" type="ORF">LPLAT_LOCUS1928</name>
</gene>
<dbReference type="EMBL" id="OZ034833">
    <property type="protein sequence ID" value="CAL1675635.1"/>
    <property type="molecule type" value="Genomic_DNA"/>
</dbReference>
<name>A0AAV2N8D8_9HYME</name>
<evidence type="ECO:0000313" key="2">
    <source>
        <dbReference type="EMBL" id="CAL1675635.1"/>
    </source>
</evidence>
<proteinExistence type="predicted"/>
<feature type="compositionally biased region" description="Basic and acidic residues" evidence="1">
    <location>
        <begin position="14"/>
        <end position="37"/>
    </location>
</feature>
<reference evidence="2" key="1">
    <citation type="submission" date="2024-04" db="EMBL/GenBank/DDBJ databases">
        <authorList>
            <consortium name="Molecular Ecology Group"/>
        </authorList>
    </citation>
    <scope>NUCLEOTIDE SEQUENCE</scope>
</reference>